<comment type="caution">
    <text evidence="2">The sequence shown here is derived from an EMBL/GenBank/DDBJ whole genome shotgun (WGS) entry which is preliminary data.</text>
</comment>
<dbReference type="InterPro" id="IPR039568">
    <property type="entry name" value="Peptidase_MA-like_dom"/>
</dbReference>
<evidence type="ECO:0000313" key="2">
    <source>
        <dbReference type="EMBL" id="GAI54848.1"/>
    </source>
</evidence>
<protein>
    <recommendedName>
        <fullName evidence="1">Peptidase MA-like domain-containing protein</fullName>
    </recommendedName>
</protein>
<name>X1PG57_9ZZZZ</name>
<dbReference type="Pfam" id="PF13485">
    <property type="entry name" value="Peptidase_MA_2"/>
    <property type="match status" value="1"/>
</dbReference>
<sequence>EKQLDWGKRALAHELGHLVTHQITFSPYGAILPTEERSRVQIGIAFD</sequence>
<feature type="non-terminal residue" evidence="2">
    <location>
        <position position="1"/>
    </location>
</feature>
<proteinExistence type="predicted"/>
<evidence type="ECO:0000259" key="1">
    <source>
        <dbReference type="Pfam" id="PF13485"/>
    </source>
</evidence>
<feature type="domain" description="Peptidase MA-like" evidence="1">
    <location>
        <begin position="3"/>
        <end position="31"/>
    </location>
</feature>
<reference evidence="2" key="1">
    <citation type="journal article" date="2014" name="Front. Microbiol.">
        <title>High frequency of phylogenetically diverse reductive dehalogenase-homologous genes in deep subseafloor sedimentary metagenomes.</title>
        <authorList>
            <person name="Kawai M."/>
            <person name="Futagami T."/>
            <person name="Toyoda A."/>
            <person name="Takaki Y."/>
            <person name="Nishi S."/>
            <person name="Hori S."/>
            <person name="Arai W."/>
            <person name="Tsubouchi T."/>
            <person name="Morono Y."/>
            <person name="Uchiyama I."/>
            <person name="Ito T."/>
            <person name="Fujiyama A."/>
            <person name="Inagaki F."/>
            <person name="Takami H."/>
        </authorList>
    </citation>
    <scope>NUCLEOTIDE SEQUENCE</scope>
    <source>
        <strain evidence="2">Expedition CK06-06</strain>
    </source>
</reference>
<organism evidence="2">
    <name type="scientific">marine sediment metagenome</name>
    <dbReference type="NCBI Taxonomy" id="412755"/>
    <lineage>
        <taxon>unclassified sequences</taxon>
        <taxon>metagenomes</taxon>
        <taxon>ecological metagenomes</taxon>
    </lineage>
</organism>
<dbReference type="AlphaFoldDB" id="X1PG57"/>
<gene>
    <name evidence="2" type="ORF">S06H3_53172</name>
</gene>
<accession>X1PG57</accession>
<dbReference type="EMBL" id="BARV01033875">
    <property type="protein sequence ID" value="GAI54848.1"/>
    <property type="molecule type" value="Genomic_DNA"/>
</dbReference>